<reference evidence="1" key="2">
    <citation type="submission" date="2015-03" db="UniProtKB">
        <authorList>
            <consortium name="EnsemblPlants"/>
        </authorList>
    </citation>
    <scope>IDENTIFICATION</scope>
</reference>
<protein>
    <submittedName>
        <fullName evidence="1">Uncharacterized protein</fullName>
    </submittedName>
</protein>
<dbReference type="Gramene" id="Bo8g083360.1">
    <property type="protein sequence ID" value="Bo8g083360.1"/>
    <property type="gene ID" value="Bo8g083360"/>
</dbReference>
<dbReference type="AlphaFoldDB" id="A0A0D3DSX8"/>
<dbReference type="HOGENOM" id="CLU_2815973_0_0_1"/>
<evidence type="ECO:0000313" key="2">
    <source>
        <dbReference type="Proteomes" id="UP000032141"/>
    </source>
</evidence>
<keyword evidence="2" id="KW-1185">Reference proteome</keyword>
<sequence>MEFVGITVLFFDEKMWLGKSVLSRALVRPRPGCLSRGRYLTSLGPYPDRTSQNFALYYNVAHKARLT</sequence>
<dbReference type="EnsemblPlants" id="Bo8g083360.1">
    <property type="protein sequence ID" value="Bo8g083360.1"/>
    <property type="gene ID" value="Bo8g083360"/>
</dbReference>
<dbReference type="Proteomes" id="UP000032141">
    <property type="component" value="Chromosome C8"/>
</dbReference>
<reference evidence="1 2" key="1">
    <citation type="journal article" date="2014" name="Genome Biol.">
        <title>Transcriptome and methylome profiling reveals relics of genome dominance in the mesopolyploid Brassica oleracea.</title>
        <authorList>
            <person name="Parkin I.A."/>
            <person name="Koh C."/>
            <person name="Tang H."/>
            <person name="Robinson S.J."/>
            <person name="Kagale S."/>
            <person name="Clarke W.E."/>
            <person name="Town C.D."/>
            <person name="Nixon J."/>
            <person name="Krishnakumar V."/>
            <person name="Bidwell S.L."/>
            <person name="Denoeud F."/>
            <person name="Belcram H."/>
            <person name="Links M.G."/>
            <person name="Just J."/>
            <person name="Clarke C."/>
            <person name="Bender T."/>
            <person name="Huebert T."/>
            <person name="Mason A.S."/>
            <person name="Pires J.C."/>
            <person name="Barker G."/>
            <person name="Moore J."/>
            <person name="Walley P.G."/>
            <person name="Manoli S."/>
            <person name="Batley J."/>
            <person name="Edwards D."/>
            <person name="Nelson M.N."/>
            <person name="Wang X."/>
            <person name="Paterson A.H."/>
            <person name="King G."/>
            <person name="Bancroft I."/>
            <person name="Chalhoub B."/>
            <person name="Sharpe A.G."/>
        </authorList>
    </citation>
    <scope>NUCLEOTIDE SEQUENCE</scope>
    <source>
        <strain evidence="1 2">cv. TO1000</strain>
    </source>
</reference>
<organism evidence="1 2">
    <name type="scientific">Brassica oleracea var. oleracea</name>
    <dbReference type="NCBI Taxonomy" id="109376"/>
    <lineage>
        <taxon>Eukaryota</taxon>
        <taxon>Viridiplantae</taxon>
        <taxon>Streptophyta</taxon>
        <taxon>Embryophyta</taxon>
        <taxon>Tracheophyta</taxon>
        <taxon>Spermatophyta</taxon>
        <taxon>Magnoliopsida</taxon>
        <taxon>eudicotyledons</taxon>
        <taxon>Gunneridae</taxon>
        <taxon>Pentapetalae</taxon>
        <taxon>rosids</taxon>
        <taxon>malvids</taxon>
        <taxon>Brassicales</taxon>
        <taxon>Brassicaceae</taxon>
        <taxon>Brassiceae</taxon>
        <taxon>Brassica</taxon>
    </lineage>
</organism>
<accession>A0A0D3DSX8</accession>
<proteinExistence type="predicted"/>
<evidence type="ECO:0000313" key="1">
    <source>
        <dbReference type="EnsemblPlants" id="Bo8g083360.1"/>
    </source>
</evidence>
<name>A0A0D3DSX8_BRAOL</name>